<dbReference type="GO" id="GO:0042393">
    <property type="term" value="F:histone binding"/>
    <property type="evidence" value="ECO:0007669"/>
    <property type="project" value="TreeGrafter"/>
</dbReference>
<accession>A0AAV6KFD2</accession>
<evidence type="ECO:0000256" key="4">
    <source>
        <dbReference type="ARBA" id="ARBA00023242"/>
    </source>
</evidence>
<keyword evidence="4" id="KW-0539">Nucleus</keyword>
<dbReference type="AlphaFoldDB" id="A0AAV6KFD2"/>
<dbReference type="Pfam" id="PF08766">
    <property type="entry name" value="DEK_C"/>
    <property type="match status" value="1"/>
</dbReference>
<dbReference type="Proteomes" id="UP000823749">
    <property type="component" value="Chromosome 4"/>
</dbReference>
<protein>
    <recommendedName>
        <fullName evidence="6">DEK-C domain-containing protein</fullName>
    </recommendedName>
</protein>
<dbReference type="GO" id="GO:0003677">
    <property type="term" value="F:DNA binding"/>
    <property type="evidence" value="ECO:0007669"/>
    <property type="project" value="UniProtKB-KW"/>
</dbReference>
<dbReference type="PANTHER" id="PTHR13468">
    <property type="entry name" value="DEK PROTEIN"/>
    <property type="match status" value="1"/>
</dbReference>
<feature type="region of interest" description="Disordered" evidence="5">
    <location>
        <begin position="124"/>
        <end position="164"/>
    </location>
</feature>
<evidence type="ECO:0000256" key="2">
    <source>
        <dbReference type="ARBA" id="ARBA00022853"/>
    </source>
</evidence>
<evidence type="ECO:0000259" key="6">
    <source>
        <dbReference type="Pfam" id="PF08766"/>
    </source>
</evidence>
<dbReference type="GO" id="GO:0006325">
    <property type="term" value="P:chromatin organization"/>
    <property type="evidence" value="ECO:0007669"/>
    <property type="project" value="UniProtKB-KW"/>
</dbReference>
<evidence type="ECO:0000313" key="7">
    <source>
        <dbReference type="EMBL" id="KAG5550984.1"/>
    </source>
</evidence>
<evidence type="ECO:0000256" key="3">
    <source>
        <dbReference type="ARBA" id="ARBA00023125"/>
    </source>
</evidence>
<dbReference type="GO" id="GO:0005634">
    <property type="term" value="C:nucleus"/>
    <property type="evidence" value="ECO:0007669"/>
    <property type="project" value="UniProtKB-SubCell"/>
</dbReference>
<feature type="compositionally biased region" description="Basic and acidic residues" evidence="5">
    <location>
        <begin position="153"/>
        <end position="164"/>
    </location>
</feature>
<keyword evidence="3" id="KW-0238">DNA-binding</keyword>
<gene>
    <name evidence="7" type="ORF">RHGRI_009419</name>
</gene>
<evidence type="ECO:0000256" key="1">
    <source>
        <dbReference type="ARBA" id="ARBA00004123"/>
    </source>
</evidence>
<reference evidence="7" key="1">
    <citation type="submission" date="2020-08" db="EMBL/GenBank/DDBJ databases">
        <title>Plant Genome Project.</title>
        <authorList>
            <person name="Zhang R.-G."/>
        </authorList>
    </citation>
    <scope>NUCLEOTIDE SEQUENCE</scope>
    <source>
        <strain evidence="7">WSP0</strain>
        <tissue evidence="7">Leaf</tissue>
    </source>
</reference>
<dbReference type="GO" id="GO:2000779">
    <property type="term" value="P:regulation of double-strand break repair"/>
    <property type="evidence" value="ECO:0007669"/>
    <property type="project" value="TreeGrafter"/>
</dbReference>
<proteinExistence type="predicted"/>
<sequence>MGEKTAKWKEKSKEAKLRPSDDELRDAICEILTEVDFNTATFTDILRQLGMLSSIFVLCVRVKSHAFRTRWGLKYQLLFRYSIVLMDELLWKKSICFLAAGRYEMNLPSSQKVLDNADDQGSTKLTKLADQAVDEEDKGDAEKDETQPSGKRVKCEEVTVKSET</sequence>
<evidence type="ECO:0000313" key="8">
    <source>
        <dbReference type="Proteomes" id="UP000823749"/>
    </source>
</evidence>
<dbReference type="Gene3D" id="1.10.10.60">
    <property type="entry name" value="Homeodomain-like"/>
    <property type="match status" value="1"/>
</dbReference>
<keyword evidence="2" id="KW-0156">Chromatin regulator</keyword>
<organism evidence="7 8">
    <name type="scientific">Rhododendron griersonianum</name>
    <dbReference type="NCBI Taxonomy" id="479676"/>
    <lineage>
        <taxon>Eukaryota</taxon>
        <taxon>Viridiplantae</taxon>
        <taxon>Streptophyta</taxon>
        <taxon>Embryophyta</taxon>
        <taxon>Tracheophyta</taxon>
        <taxon>Spermatophyta</taxon>
        <taxon>Magnoliopsida</taxon>
        <taxon>eudicotyledons</taxon>
        <taxon>Gunneridae</taxon>
        <taxon>Pentapetalae</taxon>
        <taxon>asterids</taxon>
        <taxon>Ericales</taxon>
        <taxon>Ericaceae</taxon>
        <taxon>Ericoideae</taxon>
        <taxon>Rhodoreae</taxon>
        <taxon>Rhododendron</taxon>
    </lineage>
</organism>
<dbReference type="EMBL" id="JACTNZ010000004">
    <property type="protein sequence ID" value="KAG5550984.1"/>
    <property type="molecule type" value="Genomic_DNA"/>
</dbReference>
<comment type="subcellular location">
    <subcellularLocation>
        <location evidence="1">Nucleus</location>
    </subcellularLocation>
</comment>
<evidence type="ECO:0000256" key="5">
    <source>
        <dbReference type="SAM" id="MobiDB-lite"/>
    </source>
</evidence>
<keyword evidence="8" id="KW-1185">Reference proteome</keyword>
<dbReference type="PANTHER" id="PTHR13468:SF22">
    <property type="entry name" value="DEK DOMAIN-CONTAINING CHROMATIN-ASSOCIATED PROTEIN 3"/>
    <property type="match status" value="1"/>
</dbReference>
<feature type="domain" description="DEK-C" evidence="6">
    <location>
        <begin position="19"/>
        <end position="49"/>
    </location>
</feature>
<comment type="caution">
    <text evidence="7">The sequence shown here is derived from an EMBL/GenBank/DDBJ whole genome shotgun (WGS) entry which is preliminary data.</text>
</comment>
<dbReference type="InterPro" id="IPR044198">
    <property type="entry name" value="DEK"/>
</dbReference>
<dbReference type="InterPro" id="IPR014876">
    <property type="entry name" value="DEK_C"/>
</dbReference>
<dbReference type="SUPFAM" id="SSF109715">
    <property type="entry name" value="DEK C-terminal domain"/>
    <property type="match status" value="1"/>
</dbReference>
<name>A0AAV6KFD2_9ERIC</name>